<evidence type="ECO:0000313" key="2">
    <source>
        <dbReference type="EMBL" id="GBE58575.1"/>
    </source>
</evidence>
<sequence>MASSEALTRILKWRGVFQSAKWPQLGNEVAEGPGSKYTNFSLQHIMDKYNFLPTLYTQREFLLSLGHKNPEIVQDAFLKNEQFNYYVRTDRPEPRGEIPEALRFKEEAQHGSGHH</sequence>
<feature type="region of interest" description="Disordered" evidence="1">
    <location>
        <begin position="91"/>
        <end position="115"/>
    </location>
</feature>
<feature type="compositionally biased region" description="Basic and acidic residues" evidence="1">
    <location>
        <begin position="91"/>
        <end position="109"/>
    </location>
</feature>
<comment type="caution">
    <text evidence="2">The sequence shown here is derived from an EMBL/GenBank/DDBJ whole genome shotgun (WGS) entry which is preliminary data.</text>
</comment>
<dbReference type="GeneID" id="39872345"/>
<dbReference type="VEuPathDB" id="PiroplasmaDB:BOVATA_000680"/>
<dbReference type="Proteomes" id="UP000236319">
    <property type="component" value="Unassembled WGS sequence"/>
</dbReference>
<organism evidence="2 3">
    <name type="scientific">Babesia ovata</name>
    <dbReference type="NCBI Taxonomy" id="189622"/>
    <lineage>
        <taxon>Eukaryota</taxon>
        <taxon>Sar</taxon>
        <taxon>Alveolata</taxon>
        <taxon>Apicomplexa</taxon>
        <taxon>Aconoidasida</taxon>
        <taxon>Piroplasmida</taxon>
        <taxon>Babesiidae</taxon>
        <taxon>Babesia</taxon>
    </lineage>
</organism>
<dbReference type="EMBL" id="BDSA01000001">
    <property type="protein sequence ID" value="GBE58575.1"/>
    <property type="molecule type" value="Genomic_DNA"/>
</dbReference>
<reference evidence="2 3" key="1">
    <citation type="journal article" date="2017" name="BMC Genomics">
        <title>Whole-genome assembly of Babesia ovata and comparative genomics between closely related pathogens.</title>
        <authorList>
            <person name="Yamagishi J."/>
            <person name="Asada M."/>
            <person name="Hakimi H."/>
            <person name="Tanaka T.Q."/>
            <person name="Sugimoto C."/>
            <person name="Kawazu S."/>
        </authorList>
    </citation>
    <scope>NUCLEOTIDE SEQUENCE [LARGE SCALE GENOMIC DNA]</scope>
    <source>
        <strain evidence="2 3">Miyake</strain>
    </source>
</reference>
<evidence type="ECO:0000256" key="1">
    <source>
        <dbReference type="SAM" id="MobiDB-lite"/>
    </source>
</evidence>
<name>A0A2H6K6F9_9APIC</name>
<accession>A0A2H6K6F9</accession>
<gene>
    <name evidence="2" type="ORF">BOVATA_000680</name>
</gene>
<dbReference type="AlphaFoldDB" id="A0A2H6K6F9"/>
<dbReference type="OrthoDB" id="430577at2759"/>
<dbReference type="RefSeq" id="XP_028864818.1">
    <property type="nucleotide sequence ID" value="XM_029008985.1"/>
</dbReference>
<proteinExistence type="predicted"/>
<protein>
    <submittedName>
        <fullName evidence="2">Uncharacterized protein</fullName>
    </submittedName>
</protein>
<evidence type="ECO:0000313" key="3">
    <source>
        <dbReference type="Proteomes" id="UP000236319"/>
    </source>
</evidence>
<keyword evidence="3" id="KW-1185">Reference proteome</keyword>